<evidence type="ECO:0000313" key="4">
    <source>
        <dbReference type="EMBL" id="CAI8004699.1"/>
    </source>
</evidence>
<dbReference type="AlphaFoldDB" id="A0AA35R726"/>
<dbReference type="InterPro" id="IPR020568">
    <property type="entry name" value="Ribosomal_Su5_D2-typ_SF"/>
</dbReference>
<dbReference type="InterPro" id="IPR027417">
    <property type="entry name" value="P-loop_NTPase"/>
</dbReference>
<dbReference type="InterPro" id="IPR053905">
    <property type="entry name" value="EF-G-like_DII"/>
</dbReference>
<dbReference type="CDD" id="cd01434">
    <property type="entry name" value="EFG_mtEFG1_IV"/>
    <property type="match status" value="1"/>
</dbReference>
<dbReference type="InterPro" id="IPR009022">
    <property type="entry name" value="EFG_III"/>
</dbReference>
<dbReference type="CDD" id="cd04170">
    <property type="entry name" value="EF-G_bact"/>
    <property type="match status" value="1"/>
</dbReference>
<dbReference type="SUPFAM" id="SSF54211">
    <property type="entry name" value="Ribosomal protein S5 domain 2-like"/>
    <property type="match status" value="1"/>
</dbReference>
<dbReference type="InterPro" id="IPR000795">
    <property type="entry name" value="T_Tr_GTP-bd_dom"/>
</dbReference>
<dbReference type="SUPFAM" id="SSF50447">
    <property type="entry name" value="Translation proteins"/>
    <property type="match status" value="1"/>
</dbReference>
<comment type="caution">
    <text evidence="4">The sequence shown here is derived from an EMBL/GenBank/DDBJ whole genome shotgun (WGS) entry which is preliminary data.</text>
</comment>
<evidence type="ECO:0000256" key="1">
    <source>
        <dbReference type="ARBA" id="ARBA00022741"/>
    </source>
</evidence>
<dbReference type="InterPro" id="IPR047872">
    <property type="entry name" value="EFG_IV"/>
</dbReference>
<dbReference type="Proteomes" id="UP001174909">
    <property type="component" value="Unassembled WGS sequence"/>
</dbReference>
<dbReference type="Gene3D" id="2.40.30.10">
    <property type="entry name" value="Translation factors"/>
    <property type="match status" value="1"/>
</dbReference>
<proteinExistence type="predicted"/>
<dbReference type="NCBIfam" id="NF009381">
    <property type="entry name" value="PRK12740.1-5"/>
    <property type="match status" value="1"/>
</dbReference>
<dbReference type="SUPFAM" id="SSF52540">
    <property type="entry name" value="P-loop containing nucleoside triphosphate hydrolases"/>
    <property type="match status" value="1"/>
</dbReference>
<dbReference type="InterPro" id="IPR009000">
    <property type="entry name" value="Transl_B-barrel_sf"/>
</dbReference>
<reference evidence="4" key="1">
    <citation type="submission" date="2023-03" db="EMBL/GenBank/DDBJ databases">
        <authorList>
            <person name="Steffen K."/>
            <person name="Cardenas P."/>
        </authorList>
    </citation>
    <scope>NUCLEOTIDE SEQUENCE</scope>
</reference>
<evidence type="ECO:0000313" key="5">
    <source>
        <dbReference type="Proteomes" id="UP001174909"/>
    </source>
</evidence>
<dbReference type="Gene3D" id="3.40.50.300">
    <property type="entry name" value="P-loop containing nucleotide triphosphate hydrolases"/>
    <property type="match status" value="1"/>
</dbReference>
<protein>
    <submittedName>
        <fullName evidence="4">Elongation factor G</fullName>
    </submittedName>
</protein>
<dbReference type="Gene3D" id="3.30.70.870">
    <property type="entry name" value="Elongation Factor G (Translational Gtpase), domain 3"/>
    <property type="match status" value="1"/>
</dbReference>
<keyword evidence="2" id="KW-0342">GTP-binding</keyword>
<dbReference type="Pfam" id="PF03764">
    <property type="entry name" value="EFG_IV"/>
    <property type="match status" value="1"/>
</dbReference>
<dbReference type="Pfam" id="PF00009">
    <property type="entry name" value="GTP_EFTU"/>
    <property type="match status" value="1"/>
</dbReference>
<evidence type="ECO:0000256" key="2">
    <source>
        <dbReference type="ARBA" id="ARBA00023134"/>
    </source>
</evidence>
<feature type="domain" description="Tr-type G" evidence="3">
    <location>
        <begin position="7"/>
        <end position="267"/>
    </location>
</feature>
<dbReference type="SUPFAM" id="SSF54980">
    <property type="entry name" value="EF-G C-terminal domain-like"/>
    <property type="match status" value="1"/>
</dbReference>
<dbReference type="GO" id="GO:0005525">
    <property type="term" value="F:GTP binding"/>
    <property type="evidence" value="ECO:0007669"/>
    <property type="project" value="UniProtKB-KW"/>
</dbReference>
<dbReference type="InterPro" id="IPR035647">
    <property type="entry name" value="EFG_III/V"/>
</dbReference>
<evidence type="ECO:0000259" key="3">
    <source>
        <dbReference type="PROSITE" id="PS51722"/>
    </source>
</evidence>
<sequence>MPNIDAVNLRNVALLSHSGAGKTSLCETLLFNTKAVTRIGRVEDGNTVSDYEPEEVKRGGSIQTTLISCTWDRYKANFLDTPGYDDFFGEVVSALKVVESAAILLPAPSGVDVGTERSWNLCEDLGLPRVLLINKMDRENASFARTVADIQGSFGNKCVPFQLPLGDAQDFKGLVSVLNPPADVPAEVADELELARERLIEAVAEADEELADKFLEGEELTDEEIINGAKAGILSGDLVPVLVSSATQNIGVEEFLDFVSEFLPSPIEGIKPEVSNASGDAVDFDVDSSGPLAAFVFKTTADPFVGKLSLFRVYRGTIKSNSEVWNANRNQAERIGQLYLPRGKSQENISEVAAGDIGAIGKLASTVTGDTLCVRDNQVTFSQIEFPKGYYSVAVAPATKADLDKMSTSLARIVEEDPSLHYSRDVDTGDSLLTGLGDAQIEVAIDRIKRKFGADLVLRMPKVAYRETISRVTNAEYRHKKQSGGHGQYGHVLLRLEPMDRDNGFVFGSEVVGGRVPREYIPAVEKGVVKSMEEGILAGFPVVDLKTVIYDGSYHDVDSSGMSFEIAGTQAFKKGMADASPILLEPIVKLTVNVPDTLYRRRNE</sequence>
<keyword evidence="4" id="KW-0648">Protein biosynthesis</keyword>
<dbReference type="InterPro" id="IPR014721">
    <property type="entry name" value="Ribsml_uS5_D2-typ_fold_subgr"/>
</dbReference>
<dbReference type="FunFam" id="3.30.230.10:FF:000003">
    <property type="entry name" value="Elongation factor G"/>
    <property type="match status" value="1"/>
</dbReference>
<dbReference type="InterPro" id="IPR005225">
    <property type="entry name" value="Small_GTP-bd"/>
</dbReference>
<name>A0AA35R726_GEOBA</name>
<dbReference type="SMART" id="SM00889">
    <property type="entry name" value="EFG_IV"/>
    <property type="match status" value="1"/>
</dbReference>
<dbReference type="GO" id="GO:0003746">
    <property type="term" value="F:translation elongation factor activity"/>
    <property type="evidence" value="ECO:0007669"/>
    <property type="project" value="UniProtKB-KW"/>
</dbReference>
<organism evidence="4 5">
    <name type="scientific">Geodia barretti</name>
    <name type="common">Barrett's horny sponge</name>
    <dbReference type="NCBI Taxonomy" id="519541"/>
    <lineage>
        <taxon>Eukaryota</taxon>
        <taxon>Metazoa</taxon>
        <taxon>Porifera</taxon>
        <taxon>Demospongiae</taxon>
        <taxon>Heteroscleromorpha</taxon>
        <taxon>Tetractinellida</taxon>
        <taxon>Astrophorina</taxon>
        <taxon>Geodiidae</taxon>
        <taxon>Geodia</taxon>
    </lineage>
</organism>
<dbReference type="PANTHER" id="PTHR43261">
    <property type="entry name" value="TRANSLATION ELONGATION FACTOR G-RELATED"/>
    <property type="match status" value="1"/>
</dbReference>
<gene>
    <name evidence="4" type="ORF">GBAR_LOCUS3982</name>
</gene>
<keyword evidence="4" id="KW-0251">Elongation factor</keyword>
<dbReference type="CDD" id="cd04088">
    <property type="entry name" value="EFG_mtEFG_II"/>
    <property type="match status" value="1"/>
</dbReference>
<dbReference type="PANTHER" id="PTHR43261:SF6">
    <property type="entry name" value="ELONGATION FACTOR G-LIKE PROTEIN"/>
    <property type="match status" value="1"/>
</dbReference>
<keyword evidence="5" id="KW-1185">Reference proteome</keyword>
<dbReference type="GO" id="GO:0032790">
    <property type="term" value="P:ribosome disassembly"/>
    <property type="evidence" value="ECO:0007669"/>
    <property type="project" value="TreeGrafter"/>
</dbReference>
<dbReference type="PROSITE" id="PS51722">
    <property type="entry name" value="G_TR_2"/>
    <property type="match status" value="1"/>
</dbReference>
<dbReference type="NCBIfam" id="TIGR00231">
    <property type="entry name" value="small_GTP"/>
    <property type="match status" value="1"/>
</dbReference>
<dbReference type="GO" id="GO:0003924">
    <property type="term" value="F:GTPase activity"/>
    <property type="evidence" value="ECO:0007669"/>
    <property type="project" value="InterPro"/>
</dbReference>
<dbReference type="Gene3D" id="3.30.230.10">
    <property type="match status" value="1"/>
</dbReference>
<dbReference type="InterPro" id="IPR041095">
    <property type="entry name" value="EFG_II"/>
</dbReference>
<dbReference type="Pfam" id="PF14492">
    <property type="entry name" value="EFG_III"/>
    <property type="match status" value="1"/>
</dbReference>
<keyword evidence="1" id="KW-0547">Nucleotide-binding</keyword>
<accession>A0AA35R726</accession>
<dbReference type="InterPro" id="IPR005517">
    <property type="entry name" value="Transl_elong_EFG/EF2_IV"/>
</dbReference>
<dbReference type="CDD" id="cd16262">
    <property type="entry name" value="EFG_III"/>
    <property type="match status" value="1"/>
</dbReference>
<dbReference type="EMBL" id="CASHTH010000569">
    <property type="protein sequence ID" value="CAI8004699.1"/>
    <property type="molecule type" value="Genomic_DNA"/>
</dbReference>
<dbReference type="Pfam" id="PF22042">
    <property type="entry name" value="EF-G_D2"/>
    <property type="match status" value="1"/>
</dbReference>